<dbReference type="Pfam" id="PF00923">
    <property type="entry name" value="TAL_FSA"/>
    <property type="match status" value="1"/>
</dbReference>
<dbReference type="PANTHER" id="PTHR10683">
    <property type="entry name" value="TRANSALDOLASE"/>
    <property type="match status" value="1"/>
</dbReference>
<dbReference type="AlphaFoldDB" id="X0XDD9"/>
<dbReference type="InterPro" id="IPR013785">
    <property type="entry name" value="Aldolase_TIM"/>
</dbReference>
<evidence type="ECO:0008006" key="3">
    <source>
        <dbReference type="Google" id="ProtNLM"/>
    </source>
</evidence>
<dbReference type="EMBL" id="BARS01042864">
    <property type="protein sequence ID" value="GAG33432.1"/>
    <property type="molecule type" value="Genomic_DNA"/>
</dbReference>
<keyword evidence="1" id="KW-0704">Schiff base</keyword>
<protein>
    <recommendedName>
        <fullName evidence="3">Transaldolase</fullName>
    </recommendedName>
</protein>
<feature type="non-terminal residue" evidence="2">
    <location>
        <position position="143"/>
    </location>
</feature>
<evidence type="ECO:0000256" key="1">
    <source>
        <dbReference type="ARBA" id="ARBA00023270"/>
    </source>
</evidence>
<dbReference type="PROSITE" id="PS01054">
    <property type="entry name" value="TRANSALDOLASE_1"/>
    <property type="match status" value="1"/>
</dbReference>
<evidence type="ECO:0000313" key="2">
    <source>
        <dbReference type="EMBL" id="GAG33432.1"/>
    </source>
</evidence>
<dbReference type="PANTHER" id="PTHR10683:SF40">
    <property type="entry name" value="FRUCTOSE-6-PHOSPHATE ALDOLASE 1-RELATED"/>
    <property type="match status" value="1"/>
</dbReference>
<sequence length="143" mass="15648">MEIFIDTANLEEIYRWLEYGVVDGVTTNPSILLKDGGHDMETRAREIAELVFPCPVSVEVTTNEQREMVEQARELASWAPNIVVKIPVVNEYGEPSLGVVRTLVQEGIKVNMTACLSFGQVMLGAKAGATYVSIFGGRVADEG</sequence>
<dbReference type="GO" id="GO:0005975">
    <property type="term" value="P:carbohydrate metabolic process"/>
    <property type="evidence" value="ECO:0007669"/>
    <property type="project" value="InterPro"/>
</dbReference>
<name>X0XDD9_9ZZZZ</name>
<accession>X0XDD9</accession>
<reference evidence="2" key="1">
    <citation type="journal article" date="2014" name="Front. Microbiol.">
        <title>High frequency of phylogenetically diverse reductive dehalogenase-homologous genes in deep subseafloor sedimentary metagenomes.</title>
        <authorList>
            <person name="Kawai M."/>
            <person name="Futagami T."/>
            <person name="Toyoda A."/>
            <person name="Takaki Y."/>
            <person name="Nishi S."/>
            <person name="Hori S."/>
            <person name="Arai W."/>
            <person name="Tsubouchi T."/>
            <person name="Morono Y."/>
            <person name="Uchiyama I."/>
            <person name="Ito T."/>
            <person name="Fujiyama A."/>
            <person name="Inagaki F."/>
            <person name="Takami H."/>
        </authorList>
    </citation>
    <scope>NUCLEOTIDE SEQUENCE</scope>
    <source>
        <strain evidence="2">Expedition CK06-06</strain>
    </source>
</reference>
<dbReference type="InterPro" id="IPR001585">
    <property type="entry name" value="TAL/FSA"/>
</dbReference>
<dbReference type="InterPro" id="IPR018225">
    <property type="entry name" value="Transaldolase_AS"/>
</dbReference>
<organism evidence="2">
    <name type="scientific">marine sediment metagenome</name>
    <dbReference type="NCBI Taxonomy" id="412755"/>
    <lineage>
        <taxon>unclassified sequences</taxon>
        <taxon>metagenomes</taxon>
        <taxon>ecological metagenomes</taxon>
    </lineage>
</organism>
<proteinExistence type="predicted"/>
<comment type="caution">
    <text evidence="2">The sequence shown here is derived from an EMBL/GenBank/DDBJ whole genome shotgun (WGS) entry which is preliminary data.</text>
</comment>
<dbReference type="Gene3D" id="3.20.20.70">
    <property type="entry name" value="Aldolase class I"/>
    <property type="match status" value="1"/>
</dbReference>
<dbReference type="SUPFAM" id="SSF51569">
    <property type="entry name" value="Aldolase"/>
    <property type="match status" value="1"/>
</dbReference>
<gene>
    <name evidence="2" type="ORF">S01H1_64976</name>
</gene>